<dbReference type="RefSeq" id="XP_009797596.1">
    <property type="nucleotide sequence ID" value="XM_009799294.1"/>
</dbReference>
<gene>
    <name evidence="4" type="primary">LOC104244004</name>
</gene>
<reference evidence="4" key="2">
    <citation type="submission" date="2025-08" db="UniProtKB">
        <authorList>
            <consortium name="RefSeq"/>
        </authorList>
    </citation>
    <scope>IDENTIFICATION</scope>
    <source>
        <tissue evidence="4">Leaf</tissue>
    </source>
</reference>
<evidence type="ECO:0000259" key="2">
    <source>
        <dbReference type="Pfam" id="PF09331"/>
    </source>
</evidence>
<dbReference type="Proteomes" id="UP000189701">
    <property type="component" value="Unplaced"/>
</dbReference>
<dbReference type="eggNOG" id="ENOG502SQ13">
    <property type="taxonomic scope" value="Eukaryota"/>
</dbReference>
<sequence length="514" mass="58279">MALQLEGSTGDVFSIYVNGTTLSFSIKEFALVTSLKCVGDLDNFQFDEKVPNRIVETYFGGANLVKKKDLLTCFAEKNWGHDNDGDAIKIVVFYLIHIFIFSSEKDTTTIPRLHFDLVESGRFSDYPWGIKAFENLIKSISKKMDSQKKYYRIARMPLAMQVWFYECCSNVDPKIALCVDNRVPRILNWRSTINQPTYAYMMNGMFTDQGNMIVYNDIQPSDTELAIIQIPPVGVDVENSPTPTHSEKSAEDSNDFTATPHLQSKKKHAASVGPSSSPPHKKRKEQIIDPSNVETQSKIPPVGGSETGENVLHDKKPVDSKTEEVSSLSKDLYSSKEYMLSEHLQDNQQKERVYERKNTIGRRDDGHDAYVASEKDKLAKLVPLYLSISGFYRDKQGIDWSHDSAYTDKSHTDPFDVVFISNLPQQKAGSMYVFNHHAWIVGCMLRHTQSCLSTFGEVPQIRFDANLLRQRYGALLWDYAMRKIDTDAISKNEAPSKIARQITESDSSLKIVLE</sequence>
<dbReference type="Pfam" id="PF09331">
    <property type="entry name" value="DUF1985"/>
    <property type="match status" value="1"/>
</dbReference>
<dbReference type="PANTHER" id="PTHR48302:SF2">
    <property type="entry name" value="DUF1985 DOMAIN-CONTAINING PROTEIN"/>
    <property type="match status" value="1"/>
</dbReference>
<dbReference type="PANTHER" id="PTHR48302">
    <property type="entry name" value="ULP1 PROTEASE FAMILY, C-TERMINAL CATALYTIC DOMAIN CONTAINING PROTEIN"/>
    <property type="match status" value="1"/>
</dbReference>
<feature type="region of interest" description="Disordered" evidence="1">
    <location>
        <begin position="234"/>
        <end position="328"/>
    </location>
</feature>
<reference evidence="3" key="1">
    <citation type="journal article" date="2013" name="Genome Biol.">
        <title>Reference genomes and transcriptomes of Nicotiana sylvestris and Nicotiana tomentosiformis.</title>
        <authorList>
            <person name="Sierro N."/>
            <person name="Battey J.N."/>
            <person name="Ouadi S."/>
            <person name="Bovet L."/>
            <person name="Goepfert S."/>
            <person name="Bakaher N."/>
            <person name="Peitsch M.C."/>
            <person name="Ivanov N.V."/>
        </authorList>
    </citation>
    <scope>NUCLEOTIDE SEQUENCE [LARGE SCALE GENOMIC DNA]</scope>
</reference>
<dbReference type="AlphaFoldDB" id="A0A1U7Y6M4"/>
<protein>
    <submittedName>
        <fullName evidence="4">Uncharacterized protein LOC104244004</fullName>
    </submittedName>
</protein>
<evidence type="ECO:0000313" key="3">
    <source>
        <dbReference type="Proteomes" id="UP000189701"/>
    </source>
</evidence>
<organism evidence="3 4">
    <name type="scientific">Nicotiana sylvestris</name>
    <name type="common">Wood tobacco</name>
    <name type="synonym">South American tobacco</name>
    <dbReference type="NCBI Taxonomy" id="4096"/>
    <lineage>
        <taxon>Eukaryota</taxon>
        <taxon>Viridiplantae</taxon>
        <taxon>Streptophyta</taxon>
        <taxon>Embryophyta</taxon>
        <taxon>Tracheophyta</taxon>
        <taxon>Spermatophyta</taxon>
        <taxon>Magnoliopsida</taxon>
        <taxon>eudicotyledons</taxon>
        <taxon>Gunneridae</taxon>
        <taxon>Pentapetalae</taxon>
        <taxon>asterids</taxon>
        <taxon>lamiids</taxon>
        <taxon>Solanales</taxon>
        <taxon>Solanaceae</taxon>
        <taxon>Nicotianoideae</taxon>
        <taxon>Nicotianeae</taxon>
        <taxon>Nicotiana</taxon>
    </lineage>
</organism>
<keyword evidence="3" id="KW-1185">Reference proteome</keyword>
<dbReference type="InterPro" id="IPR015410">
    <property type="entry name" value="DUF1985"/>
</dbReference>
<feature type="compositionally biased region" description="Basic and acidic residues" evidence="1">
    <location>
        <begin position="311"/>
        <end position="324"/>
    </location>
</feature>
<evidence type="ECO:0000256" key="1">
    <source>
        <dbReference type="SAM" id="MobiDB-lite"/>
    </source>
</evidence>
<evidence type="ECO:0000313" key="4">
    <source>
        <dbReference type="RefSeq" id="XP_009797596.1"/>
    </source>
</evidence>
<accession>A0A1U7Y6M4</accession>
<proteinExistence type="predicted"/>
<feature type="domain" description="DUF1985" evidence="2">
    <location>
        <begin position="4"/>
        <end position="139"/>
    </location>
</feature>
<name>A0A1U7Y6M4_NICSY</name>